<dbReference type="Pfam" id="PF16459">
    <property type="entry name" value="Phage_TAC_13"/>
    <property type="match status" value="1"/>
</dbReference>
<dbReference type="AlphaFoldDB" id="A0A6P2DJU0"/>
<gene>
    <name evidence="2" type="ORF">SOIL9_71520</name>
</gene>
<reference evidence="2 3" key="1">
    <citation type="submission" date="2019-05" db="EMBL/GenBank/DDBJ databases">
        <authorList>
            <consortium name="Science for Life Laboratories"/>
        </authorList>
    </citation>
    <scope>NUCLEOTIDE SEQUENCE [LARGE SCALE GENOMIC DNA]</scope>
    <source>
        <strain evidence="2">Soil9</strain>
    </source>
</reference>
<feature type="region of interest" description="Disordered" evidence="1">
    <location>
        <begin position="95"/>
        <end position="116"/>
    </location>
</feature>
<evidence type="ECO:0000313" key="3">
    <source>
        <dbReference type="Proteomes" id="UP000464178"/>
    </source>
</evidence>
<accession>A0A6P2DJU0</accession>
<dbReference type="EMBL" id="LR593886">
    <property type="protein sequence ID" value="VTS03530.1"/>
    <property type="molecule type" value="Genomic_DNA"/>
</dbReference>
<keyword evidence="3" id="KW-1185">Reference proteome</keyword>
<evidence type="ECO:0000256" key="1">
    <source>
        <dbReference type="SAM" id="MobiDB-lite"/>
    </source>
</evidence>
<sequence>MTKDDVLKGARGKPVPFEFDGLTLLLRPLSFGERSELFAWGREHAQEPGSGLALQARLVLFAVCDESGSPILEPADLNQFGVGLVDALAQEIARRNGIDGQGAGEPGKGPSPTTPS</sequence>
<protein>
    <submittedName>
        <fullName evidence="2">Uncharacterized protein</fullName>
    </submittedName>
</protein>
<evidence type="ECO:0000313" key="2">
    <source>
        <dbReference type="EMBL" id="VTS03530.1"/>
    </source>
</evidence>
<dbReference type="RefSeq" id="WP_162673059.1">
    <property type="nucleotide sequence ID" value="NZ_LR593886.1"/>
</dbReference>
<dbReference type="KEGG" id="gms:SOIL9_71520"/>
<name>A0A6P2DJU0_9BACT</name>
<dbReference type="Proteomes" id="UP000464178">
    <property type="component" value="Chromosome"/>
</dbReference>
<organism evidence="2 3">
    <name type="scientific">Gemmata massiliana</name>
    <dbReference type="NCBI Taxonomy" id="1210884"/>
    <lineage>
        <taxon>Bacteria</taxon>
        <taxon>Pseudomonadati</taxon>
        <taxon>Planctomycetota</taxon>
        <taxon>Planctomycetia</taxon>
        <taxon>Gemmatales</taxon>
        <taxon>Gemmataceae</taxon>
        <taxon>Gemmata</taxon>
    </lineage>
</organism>
<dbReference type="InterPro" id="IPR024410">
    <property type="entry name" value="Phage_TAC_12"/>
</dbReference>
<proteinExistence type="predicted"/>